<keyword evidence="2" id="KW-1185">Reference proteome</keyword>
<proteinExistence type="predicted"/>
<evidence type="ECO:0000313" key="2">
    <source>
        <dbReference type="Proteomes" id="UP001369086"/>
    </source>
</evidence>
<dbReference type="Proteomes" id="UP001369086">
    <property type="component" value="Unassembled WGS sequence"/>
</dbReference>
<comment type="caution">
    <text evidence="1">The sequence shown here is derived from an EMBL/GenBank/DDBJ whole genome shotgun (WGS) entry which is preliminary data.</text>
</comment>
<reference evidence="1 2" key="1">
    <citation type="submission" date="2021-05" db="EMBL/GenBank/DDBJ databases">
        <authorList>
            <person name="Zahm M."/>
            <person name="Klopp C."/>
            <person name="Cabau C."/>
            <person name="Kuhl H."/>
            <person name="Suciu R."/>
            <person name="Ciorpac M."/>
            <person name="Holostenco D."/>
            <person name="Gessner J."/>
            <person name="Wuertz S."/>
            <person name="Hohne C."/>
            <person name="Stock M."/>
            <person name="Gislard M."/>
            <person name="Lluch J."/>
            <person name="Milhes M."/>
            <person name="Lampietro C."/>
            <person name="Lopez Roques C."/>
            <person name="Donnadieu C."/>
            <person name="Du K."/>
            <person name="Schartl M."/>
            <person name="Guiguen Y."/>
        </authorList>
    </citation>
    <scope>NUCLEOTIDE SEQUENCE [LARGE SCALE GENOMIC DNA]</scope>
    <source>
        <strain evidence="1">Hh-F2</strain>
        <tissue evidence="1">Blood</tissue>
    </source>
</reference>
<evidence type="ECO:0000313" key="1">
    <source>
        <dbReference type="EMBL" id="KAK6477829.1"/>
    </source>
</evidence>
<name>A0ABR0YZM3_HUSHU</name>
<organism evidence="1 2">
    <name type="scientific">Huso huso</name>
    <name type="common">Beluga</name>
    <name type="synonym">Acipenser huso</name>
    <dbReference type="NCBI Taxonomy" id="61971"/>
    <lineage>
        <taxon>Eukaryota</taxon>
        <taxon>Metazoa</taxon>
        <taxon>Chordata</taxon>
        <taxon>Craniata</taxon>
        <taxon>Vertebrata</taxon>
        <taxon>Euteleostomi</taxon>
        <taxon>Actinopterygii</taxon>
        <taxon>Chondrostei</taxon>
        <taxon>Acipenseriformes</taxon>
        <taxon>Acipenseridae</taxon>
        <taxon>Huso</taxon>
    </lineage>
</organism>
<dbReference type="EMBL" id="JAHFZB010000020">
    <property type="protein sequence ID" value="KAK6477829.1"/>
    <property type="molecule type" value="Genomic_DNA"/>
</dbReference>
<sequence length="92" mass="10175">MSLEALDLLNPALMHYGMASFPAGRLLSCSWLKVCCRIFKCSALEYFLLVFCWFSLLLDPGFSFLSCSTGSPTDQHASRYSAEPPCLMPGIV</sequence>
<gene>
    <name evidence="1" type="ORF">HHUSO_G21448</name>
</gene>
<protein>
    <submittedName>
        <fullName evidence="1">Uncharacterized protein</fullName>
    </submittedName>
</protein>
<accession>A0ABR0YZM3</accession>